<dbReference type="AlphaFoldDB" id="A0A137RKL0"/>
<dbReference type="PANTHER" id="PTHR37811:SF2">
    <property type="entry name" value="ABM DOMAIN-CONTAINING PROTEIN"/>
    <property type="match status" value="1"/>
</dbReference>
<reference evidence="3" key="1">
    <citation type="submission" date="2014-10" db="EMBL/GenBank/DDBJ databases">
        <title>Genome sequencing of Vitellibacter sp. D-24.</title>
        <authorList>
            <person name="Thevarajoo S."/>
            <person name="Selvaratnam C."/>
            <person name="Goh K.M."/>
            <person name="Chong C.S."/>
        </authorList>
    </citation>
    <scope>NUCLEOTIDE SEQUENCE [LARGE SCALE GENOMIC DNA]</scope>
    <source>
        <strain evidence="3">D-24</strain>
    </source>
</reference>
<dbReference type="InterPro" id="IPR011008">
    <property type="entry name" value="Dimeric_a/b-barrel"/>
</dbReference>
<protein>
    <submittedName>
        <fullName evidence="2">JEMB protein</fullName>
    </submittedName>
</protein>
<dbReference type="STRING" id="1548749.LS48_04885"/>
<proteinExistence type="predicted"/>
<evidence type="ECO:0000313" key="3">
    <source>
        <dbReference type="Proteomes" id="UP000070138"/>
    </source>
</evidence>
<comment type="caution">
    <text evidence="2">The sequence shown here is derived from an EMBL/GenBank/DDBJ whole genome shotgun (WGS) entry which is preliminary data.</text>
</comment>
<dbReference type="PANTHER" id="PTHR37811">
    <property type="entry name" value="BLL5343 PROTEIN"/>
    <property type="match status" value="1"/>
</dbReference>
<organism evidence="2 3">
    <name type="scientific">Aequorivita aquimaris</name>
    <dbReference type="NCBI Taxonomy" id="1548749"/>
    <lineage>
        <taxon>Bacteria</taxon>
        <taxon>Pseudomonadati</taxon>
        <taxon>Bacteroidota</taxon>
        <taxon>Flavobacteriia</taxon>
        <taxon>Flavobacteriales</taxon>
        <taxon>Flavobacteriaceae</taxon>
        <taxon>Aequorivita</taxon>
    </lineage>
</organism>
<dbReference type="PATRIC" id="fig|1548749.3.peg.1028"/>
<dbReference type="RefSeq" id="WP_062620516.1">
    <property type="nucleotide sequence ID" value="NZ_JRWG01000002.1"/>
</dbReference>
<name>A0A137RKL0_9FLAO</name>
<gene>
    <name evidence="2" type="ORF">LS48_04885</name>
</gene>
<evidence type="ECO:0000313" key="2">
    <source>
        <dbReference type="EMBL" id="KXO00721.1"/>
    </source>
</evidence>
<feature type="domain" description="ABM" evidence="1">
    <location>
        <begin position="3"/>
        <end position="74"/>
    </location>
</feature>
<dbReference type="Proteomes" id="UP000070138">
    <property type="component" value="Unassembled WGS sequence"/>
</dbReference>
<evidence type="ECO:0000259" key="1">
    <source>
        <dbReference type="Pfam" id="PF03992"/>
    </source>
</evidence>
<reference evidence="2 3" key="2">
    <citation type="journal article" date="2016" name="Int. J. Syst. Evol. Microbiol.">
        <title>Vitellibacter aquimaris sp. nov., a marine bacterium isolated from seawater.</title>
        <authorList>
            <person name="Thevarajoo S."/>
            <person name="Selvaratnam C."/>
            <person name="Goh K.M."/>
            <person name="Hong K.W."/>
            <person name="Chan X.Y."/>
            <person name="Chan K.G."/>
            <person name="Chong C.S."/>
        </authorList>
    </citation>
    <scope>NUCLEOTIDE SEQUENCE [LARGE SCALE GENOMIC DNA]</scope>
    <source>
        <strain evidence="2 3">D-24</strain>
    </source>
</reference>
<dbReference type="InterPro" id="IPR007138">
    <property type="entry name" value="ABM_dom"/>
</dbReference>
<dbReference type="InterPro" id="IPR052936">
    <property type="entry name" value="Jasmonate_Hydroxylase-like"/>
</dbReference>
<dbReference type="OrthoDB" id="9798439at2"/>
<sequence>MEPYYAVIFTSVQTENIEGYSEMATLMENLAKQQPGFLEIESARNEIGITVSYWQSLESIKKWKENLDHLTAQKKGREQWYSYYKVRVCKVERDYEFNA</sequence>
<keyword evidence="3" id="KW-1185">Reference proteome</keyword>
<dbReference type="EMBL" id="JRWG01000002">
    <property type="protein sequence ID" value="KXO00721.1"/>
    <property type="molecule type" value="Genomic_DNA"/>
</dbReference>
<dbReference type="SUPFAM" id="SSF54909">
    <property type="entry name" value="Dimeric alpha+beta barrel"/>
    <property type="match status" value="1"/>
</dbReference>
<accession>A0A137RKL0</accession>
<dbReference type="Pfam" id="PF03992">
    <property type="entry name" value="ABM"/>
    <property type="match status" value="1"/>
</dbReference>
<dbReference type="Gene3D" id="3.30.70.100">
    <property type="match status" value="1"/>
</dbReference>